<reference evidence="1 2" key="1">
    <citation type="submission" date="2019-07" db="EMBL/GenBank/DDBJ databases">
        <title>Diversity of Bacteria from Kongsfjorden, Arctic.</title>
        <authorList>
            <person name="Yu Y."/>
        </authorList>
    </citation>
    <scope>NUCLEOTIDE SEQUENCE [LARGE SCALE GENOMIC DNA]</scope>
    <source>
        <strain evidence="1 2">SM1928</strain>
    </source>
</reference>
<gene>
    <name evidence="1" type="ORF">FQP90_13715</name>
</gene>
<dbReference type="EMBL" id="VNFK01000010">
    <property type="protein sequence ID" value="TVU61593.1"/>
    <property type="molecule type" value="Genomic_DNA"/>
</dbReference>
<evidence type="ECO:0000313" key="2">
    <source>
        <dbReference type="Proteomes" id="UP000316500"/>
    </source>
</evidence>
<dbReference type="Proteomes" id="UP000316500">
    <property type="component" value="Unassembled WGS sequence"/>
</dbReference>
<proteinExistence type="predicted"/>
<name>A0A558GXI3_PAENT</name>
<organism evidence="1 2">
    <name type="scientific">Paenarthrobacter nitroguajacolicus</name>
    <name type="common">Arthrobacter nitroguajacolicus</name>
    <dbReference type="NCBI Taxonomy" id="211146"/>
    <lineage>
        <taxon>Bacteria</taxon>
        <taxon>Bacillati</taxon>
        <taxon>Actinomycetota</taxon>
        <taxon>Actinomycetes</taxon>
        <taxon>Micrococcales</taxon>
        <taxon>Micrococcaceae</taxon>
        <taxon>Paenarthrobacter</taxon>
    </lineage>
</organism>
<evidence type="ECO:0000313" key="1">
    <source>
        <dbReference type="EMBL" id="TVU61593.1"/>
    </source>
</evidence>
<dbReference type="RefSeq" id="WP_144651394.1">
    <property type="nucleotide sequence ID" value="NZ_VNFK01000010.1"/>
</dbReference>
<dbReference type="AlphaFoldDB" id="A0A558GXI3"/>
<dbReference type="OrthoDB" id="10012285at2"/>
<comment type="caution">
    <text evidence="1">The sequence shown here is derived from an EMBL/GenBank/DDBJ whole genome shotgun (WGS) entry which is preliminary data.</text>
</comment>
<accession>A0A558GXI3</accession>
<protein>
    <submittedName>
        <fullName evidence="1">Uncharacterized protein</fullName>
    </submittedName>
</protein>
<sequence length="72" mass="7789">MSGTTVRRKARKAHRCGWGSCRMIQPGEAYLIHTTFPGDDSGYATTTGHPIKIAECSDCATRYGRAELLAAS</sequence>